<protein>
    <submittedName>
        <fullName evidence="6">Exosome non-catalytic core subunit rrp4</fullName>
    </submittedName>
</protein>
<dbReference type="Pfam" id="PF15985">
    <property type="entry name" value="KH_6"/>
    <property type="match status" value="1"/>
</dbReference>
<sequence length="309" mass="34943">MRIIVTAPPPNRSHWSSVLPKELMASGSEKVYCGQLLTQSHGVVGGHGTRDSKNRLLASVCGSKVQHSCLIQIQPRREKYHPRVGDVVVGRIVRVRKAQWMVDINHRMDAVLHLYNTNLPGGALRRKNAADEVFMREHLRVGDLVCAEVQQVRGKGQAILHTRNLRHGKLGQGIMVKVWPTLVKQQRQHMHEMLGLGVILGCNGIIWISSILFDHFNGGYAEDLSWVISREKRHRMVRLAACIRMLANNLICIYDISVQAAYLASRDYEIKDLALPQVQASLLPTIVEMIMAEEKRRLGIRDREKQEAP</sequence>
<evidence type="ECO:0000256" key="3">
    <source>
        <dbReference type="ARBA" id="ARBA00022835"/>
    </source>
</evidence>
<dbReference type="GO" id="GO:0000467">
    <property type="term" value="P:exonucleolytic trimming to generate mature 3'-end of 5.8S rRNA from tricistronic rRNA transcript (SSU-rRNA, 5.8S rRNA, LSU-rRNA)"/>
    <property type="evidence" value="ECO:0007669"/>
    <property type="project" value="TreeGrafter"/>
</dbReference>
<evidence type="ECO:0000313" key="7">
    <source>
        <dbReference type="Proteomes" id="UP001196413"/>
    </source>
</evidence>
<keyword evidence="4" id="KW-0694">RNA-binding</keyword>
<dbReference type="PANTHER" id="PTHR21321">
    <property type="entry name" value="PNAS-3 RELATED"/>
    <property type="match status" value="1"/>
</dbReference>
<dbReference type="GO" id="GO:0000177">
    <property type="term" value="C:cytoplasmic exosome (RNase complex)"/>
    <property type="evidence" value="ECO:0007669"/>
    <property type="project" value="TreeGrafter"/>
</dbReference>
<dbReference type="GO" id="GO:0000176">
    <property type="term" value="C:nuclear exosome (RNase complex)"/>
    <property type="evidence" value="ECO:0007669"/>
    <property type="project" value="TreeGrafter"/>
</dbReference>
<gene>
    <name evidence="6" type="primary">RRP4_1</name>
    <name evidence="6" type="ORF">KIN20_004223</name>
</gene>
<dbReference type="PANTHER" id="PTHR21321:SF4">
    <property type="entry name" value="EXOSOME COMPLEX COMPONENT RRP4"/>
    <property type="match status" value="1"/>
</dbReference>
<dbReference type="SMART" id="SM00316">
    <property type="entry name" value="S1"/>
    <property type="match status" value="1"/>
</dbReference>
<keyword evidence="7" id="KW-1185">Reference proteome</keyword>
<dbReference type="InterPro" id="IPR026699">
    <property type="entry name" value="Exosome_RNA_bind1/RRP40/RRP4"/>
</dbReference>
<dbReference type="EMBL" id="JAHQIW010000564">
    <property type="protein sequence ID" value="KAJ1348828.1"/>
    <property type="molecule type" value="Genomic_DNA"/>
</dbReference>
<comment type="similarity">
    <text evidence="2">Belongs to the RRP4 family.</text>
</comment>
<dbReference type="InterPro" id="IPR004088">
    <property type="entry name" value="KH_dom_type_1"/>
</dbReference>
<dbReference type="AlphaFoldDB" id="A0AAD5M2R4"/>
<dbReference type="InterPro" id="IPR048565">
    <property type="entry name" value="S1_RRP4"/>
</dbReference>
<evidence type="ECO:0000256" key="4">
    <source>
        <dbReference type="ARBA" id="ARBA00022884"/>
    </source>
</evidence>
<reference evidence="6" key="1">
    <citation type="submission" date="2021-06" db="EMBL/GenBank/DDBJ databases">
        <title>Parelaphostrongylus tenuis whole genome reference sequence.</title>
        <authorList>
            <person name="Garwood T.J."/>
            <person name="Larsen P.A."/>
            <person name="Fountain-Jones N.M."/>
            <person name="Garbe J.R."/>
            <person name="Macchietto M.G."/>
            <person name="Kania S.A."/>
            <person name="Gerhold R.W."/>
            <person name="Richards J.E."/>
            <person name="Wolf T.M."/>
        </authorList>
    </citation>
    <scope>NUCLEOTIDE SEQUENCE</scope>
    <source>
        <strain evidence="6">MNPRO001-30</strain>
        <tissue evidence="6">Meninges</tissue>
    </source>
</reference>
<evidence type="ECO:0000256" key="2">
    <source>
        <dbReference type="ARBA" id="ARBA00009155"/>
    </source>
</evidence>
<organism evidence="6 7">
    <name type="scientific">Parelaphostrongylus tenuis</name>
    <name type="common">Meningeal worm</name>
    <dbReference type="NCBI Taxonomy" id="148309"/>
    <lineage>
        <taxon>Eukaryota</taxon>
        <taxon>Metazoa</taxon>
        <taxon>Ecdysozoa</taxon>
        <taxon>Nematoda</taxon>
        <taxon>Chromadorea</taxon>
        <taxon>Rhabditida</taxon>
        <taxon>Rhabditina</taxon>
        <taxon>Rhabditomorpha</taxon>
        <taxon>Strongyloidea</taxon>
        <taxon>Metastrongylidae</taxon>
        <taxon>Parelaphostrongylus</taxon>
    </lineage>
</organism>
<name>A0AAD5M2R4_PARTN</name>
<dbReference type="GO" id="GO:0071038">
    <property type="term" value="P:TRAMP-dependent tRNA surveillance pathway"/>
    <property type="evidence" value="ECO:0007669"/>
    <property type="project" value="TreeGrafter"/>
</dbReference>
<dbReference type="InterPro" id="IPR003029">
    <property type="entry name" value="S1_domain"/>
</dbReference>
<proteinExistence type="inferred from homology"/>
<evidence type="ECO:0000256" key="1">
    <source>
        <dbReference type="ARBA" id="ARBA00004123"/>
    </source>
</evidence>
<dbReference type="Pfam" id="PF21266">
    <property type="entry name" value="S1_RRP4"/>
    <property type="match status" value="1"/>
</dbReference>
<keyword evidence="3" id="KW-0271">Exosome</keyword>
<accession>A0AAD5M2R4</accession>
<evidence type="ECO:0000313" key="6">
    <source>
        <dbReference type="EMBL" id="KAJ1348828.1"/>
    </source>
</evidence>
<dbReference type="Gene3D" id="2.40.50.100">
    <property type="match status" value="1"/>
</dbReference>
<comment type="subcellular location">
    <subcellularLocation>
        <location evidence="1">Nucleus</location>
    </subcellularLocation>
</comment>
<dbReference type="GO" id="GO:0071051">
    <property type="term" value="P:poly(A)-dependent snoRNA 3'-end processing"/>
    <property type="evidence" value="ECO:0007669"/>
    <property type="project" value="TreeGrafter"/>
</dbReference>
<dbReference type="Gene3D" id="2.40.50.140">
    <property type="entry name" value="Nucleic acid-binding proteins"/>
    <property type="match status" value="1"/>
</dbReference>
<dbReference type="GO" id="GO:0071035">
    <property type="term" value="P:nuclear polyadenylation-dependent rRNA catabolic process"/>
    <property type="evidence" value="ECO:0007669"/>
    <property type="project" value="TreeGrafter"/>
</dbReference>
<dbReference type="PROSITE" id="PS50126">
    <property type="entry name" value="S1"/>
    <property type="match status" value="1"/>
</dbReference>
<dbReference type="SUPFAM" id="SSF54791">
    <property type="entry name" value="Eukaryotic type KH-domain (KH-domain type I)"/>
    <property type="match status" value="1"/>
</dbReference>
<dbReference type="CDD" id="cd22525">
    <property type="entry name" value="KH-I_Rrp4_eukar"/>
    <property type="match status" value="1"/>
</dbReference>
<dbReference type="InterPro" id="IPR012340">
    <property type="entry name" value="NA-bd_OB-fold"/>
</dbReference>
<dbReference type="GO" id="GO:0003723">
    <property type="term" value="F:RNA binding"/>
    <property type="evidence" value="ECO:0007669"/>
    <property type="project" value="UniProtKB-KW"/>
</dbReference>
<dbReference type="CDD" id="cd05789">
    <property type="entry name" value="S1_Rrp4"/>
    <property type="match status" value="1"/>
</dbReference>
<dbReference type="Proteomes" id="UP001196413">
    <property type="component" value="Unassembled WGS sequence"/>
</dbReference>
<dbReference type="InterPro" id="IPR036612">
    <property type="entry name" value="KH_dom_type_1_sf"/>
</dbReference>
<feature type="domain" description="S1 motif" evidence="5">
    <location>
        <begin position="85"/>
        <end position="163"/>
    </location>
</feature>
<dbReference type="SUPFAM" id="SSF50249">
    <property type="entry name" value="Nucleic acid-binding proteins"/>
    <property type="match status" value="1"/>
</dbReference>
<dbReference type="GO" id="GO:0034475">
    <property type="term" value="P:U4 snRNA 3'-end processing"/>
    <property type="evidence" value="ECO:0007669"/>
    <property type="project" value="TreeGrafter"/>
</dbReference>
<dbReference type="GO" id="GO:0071034">
    <property type="term" value="P:CUT catabolic process"/>
    <property type="evidence" value="ECO:0007669"/>
    <property type="project" value="TreeGrafter"/>
</dbReference>
<comment type="caution">
    <text evidence="6">The sequence shown here is derived from an EMBL/GenBank/DDBJ whole genome shotgun (WGS) entry which is preliminary data.</text>
</comment>
<evidence type="ECO:0000259" key="5">
    <source>
        <dbReference type="PROSITE" id="PS50126"/>
    </source>
</evidence>